<gene>
    <name evidence="2" type="ORF">SAMN05444339_1083</name>
</gene>
<reference evidence="3" key="1">
    <citation type="submission" date="2016-11" db="EMBL/GenBank/DDBJ databases">
        <authorList>
            <person name="Varghese N."/>
            <person name="Submissions S."/>
        </authorList>
    </citation>
    <scope>NUCLEOTIDE SEQUENCE [LARGE SCALE GENOMIC DNA]</scope>
    <source>
        <strain evidence="3">DSM 29326</strain>
    </source>
</reference>
<keyword evidence="3" id="KW-1185">Reference proteome</keyword>
<dbReference type="AlphaFoldDB" id="A0A1M5CLQ8"/>
<feature type="region of interest" description="Disordered" evidence="1">
    <location>
        <begin position="327"/>
        <end position="355"/>
    </location>
</feature>
<name>A0A1M5CLQ8_LOKAT</name>
<accession>A0A1M5CLQ8</accession>
<evidence type="ECO:0000313" key="3">
    <source>
        <dbReference type="Proteomes" id="UP000183987"/>
    </source>
</evidence>
<protein>
    <submittedName>
        <fullName evidence="2">Uncharacterized protein</fullName>
    </submittedName>
</protein>
<dbReference type="OrthoDB" id="7832706at2"/>
<sequence>MNDHIPTSAAAVAVPAHALSSEAEPSTGSRRRSHLAGPVSPGWVFAADRHGFDVIGRMRDKDRLVLCCRACDSPFAVRVSVVRDARPLCHACIRSRRAAAAAQLGAYLVGPTPDDMRVGFLALSCGHVVRRQYQSIERAAEVGFSIDCPTCREARYAEEARAFGWTLDGPAMTGADGYRSYRHGCGHLQDISIGNMLWGDCSCAGCAATWSAKPSFIYMFAVDLPGLPVVKLGHSARPGKRLRHQLDIRFDVQTRILRVLPLVSGHLAQREEKACHRLMHRDHPEMVVPKAVFGPAINTQGEIYHAAAASVIHALMDAVALRHPYRRTSTTQAGPSAALPGQKPGKTGRKPKRPT</sequence>
<dbReference type="RefSeq" id="WP_072858056.1">
    <property type="nucleotide sequence ID" value="NZ_FQUE01000008.1"/>
</dbReference>
<dbReference type="EMBL" id="FQUE01000008">
    <property type="protein sequence ID" value="SHF55527.1"/>
    <property type="molecule type" value="Genomic_DNA"/>
</dbReference>
<feature type="compositionally biased region" description="Basic residues" evidence="1">
    <location>
        <begin position="346"/>
        <end position="355"/>
    </location>
</feature>
<dbReference type="STRING" id="366533.SAMN05444339_1083"/>
<dbReference type="Proteomes" id="UP000183987">
    <property type="component" value="Unassembled WGS sequence"/>
</dbReference>
<evidence type="ECO:0000313" key="2">
    <source>
        <dbReference type="EMBL" id="SHF55527.1"/>
    </source>
</evidence>
<proteinExistence type="predicted"/>
<evidence type="ECO:0000256" key="1">
    <source>
        <dbReference type="SAM" id="MobiDB-lite"/>
    </source>
</evidence>
<organism evidence="2 3">
    <name type="scientific">Loktanella atrilutea</name>
    <dbReference type="NCBI Taxonomy" id="366533"/>
    <lineage>
        <taxon>Bacteria</taxon>
        <taxon>Pseudomonadati</taxon>
        <taxon>Pseudomonadota</taxon>
        <taxon>Alphaproteobacteria</taxon>
        <taxon>Rhodobacterales</taxon>
        <taxon>Roseobacteraceae</taxon>
        <taxon>Loktanella</taxon>
    </lineage>
</organism>
<feature type="region of interest" description="Disordered" evidence="1">
    <location>
        <begin position="16"/>
        <end position="36"/>
    </location>
</feature>